<reference evidence="2 3" key="1">
    <citation type="submission" date="2020-06" db="EMBL/GenBank/DDBJ databases">
        <title>Transcriptomic and genomic resources for Thalictrum thalictroides and T. hernandezii: Facilitating candidate gene discovery in an emerging model plant lineage.</title>
        <authorList>
            <person name="Arias T."/>
            <person name="Riano-Pachon D.M."/>
            <person name="Di Stilio V.S."/>
        </authorList>
    </citation>
    <scope>NUCLEOTIDE SEQUENCE [LARGE SCALE GENOMIC DNA]</scope>
    <source>
        <strain evidence="3">cv. WT478/WT964</strain>
        <tissue evidence="2">Leaves</tissue>
    </source>
</reference>
<feature type="compositionally biased region" description="Low complexity" evidence="1">
    <location>
        <begin position="76"/>
        <end position="119"/>
    </location>
</feature>
<evidence type="ECO:0000256" key="1">
    <source>
        <dbReference type="SAM" id="MobiDB-lite"/>
    </source>
</evidence>
<dbReference type="EMBL" id="JABWDY010011450">
    <property type="protein sequence ID" value="KAF5199783.1"/>
    <property type="molecule type" value="Genomic_DNA"/>
</dbReference>
<protein>
    <submittedName>
        <fullName evidence="2">Uncharacterized protein</fullName>
    </submittedName>
</protein>
<feature type="compositionally biased region" description="Polar residues" evidence="1">
    <location>
        <begin position="63"/>
        <end position="75"/>
    </location>
</feature>
<sequence>MISIVLMARNGVKEMELIQLSRFIGGLRFAIQDKKSMSNISSMDIVVELAKKAEQFLEKASRMSGNHFQQKGYTQPNPSSSTSSPLSNPSNNISNNPSSTTTNRYSQSTNSTTTQNSST</sequence>
<gene>
    <name evidence="2" type="ORF">FRX31_010630</name>
</gene>
<dbReference type="OrthoDB" id="1934635at2759"/>
<proteinExistence type="predicted"/>
<comment type="caution">
    <text evidence="2">The sequence shown here is derived from an EMBL/GenBank/DDBJ whole genome shotgun (WGS) entry which is preliminary data.</text>
</comment>
<keyword evidence="3" id="KW-1185">Reference proteome</keyword>
<accession>A0A7J6WS11</accession>
<feature type="region of interest" description="Disordered" evidence="1">
    <location>
        <begin position="60"/>
        <end position="119"/>
    </location>
</feature>
<dbReference type="Proteomes" id="UP000554482">
    <property type="component" value="Unassembled WGS sequence"/>
</dbReference>
<dbReference type="AlphaFoldDB" id="A0A7J6WS11"/>
<organism evidence="2 3">
    <name type="scientific">Thalictrum thalictroides</name>
    <name type="common">Rue-anemone</name>
    <name type="synonym">Anemone thalictroides</name>
    <dbReference type="NCBI Taxonomy" id="46969"/>
    <lineage>
        <taxon>Eukaryota</taxon>
        <taxon>Viridiplantae</taxon>
        <taxon>Streptophyta</taxon>
        <taxon>Embryophyta</taxon>
        <taxon>Tracheophyta</taxon>
        <taxon>Spermatophyta</taxon>
        <taxon>Magnoliopsida</taxon>
        <taxon>Ranunculales</taxon>
        <taxon>Ranunculaceae</taxon>
        <taxon>Thalictroideae</taxon>
        <taxon>Thalictrum</taxon>
    </lineage>
</organism>
<name>A0A7J6WS11_THATH</name>
<evidence type="ECO:0000313" key="2">
    <source>
        <dbReference type="EMBL" id="KAF5199783.1"/>
    </source>
</evidence>
<evidence type="ECO:0000313" key="3">
    <source>
        <dbReference type="Proteomes" id="UP000554482"/>
    </source>
</evidence>